<keyword evidence="4 5" id="KW-0143">Chaperone</keyword>
<dbReference type="InterPro" id="IPR009000">
    <property type="entry name" value="Transl_B-barrel_sf"/>
</dbReference>
<dbReference type="PANTHER" id="PTHR33692:SF1">
    <property type="entry name" value="RIBOSOME MATURATION FACTOR RIMM"/>
    <property type="match status" value="1"/>
</dbReference>
<evidence type="ECO:0000259" key="7">
    <source>
        <dbReference type="Pfam" id="PF24986"/>
    </source>
</evidence>
<comment type="subcellular location">
    <subcellularLocation>
        <location evidence="5">Cytoplasm</location>
    </subcellularLocation>
</comment>
<dbReference type="GO" id="GO:0005840">
    <property type="term" value="C:ribosome"/>
    <property type="evidence" value="ECO:0007669"/>
    <property type="project" value="InterPro"/>
</dbReference>
<evidence type="ECO:0000259" key="6">
    <source>
        <dbReference type="Pfam" id="PF01782"/>
    </source>
</evidence>
<evidence type="ECO:0000256" key="5">
    <source>
        <dbReference type="HAMAP-Rule" id="MF_00014"/>
    </source>
</evidence>
<keyword evidence="2 5" id="KW-0690">Ribosome biogenesis</keyword>
<comment type="similarity">
    <text evidence="5">Belongs to the RimM family.</text>
</comment>
<dbReference type="InterPro" id="IPR036976">
    <property type="entry name" value="RimM_N_sf"/>
</dbReference>
<comment type="function">
    <text evidence="5">An accessory protein needed during the final step in the assembly of 30S ribosomal subunit, possibly for assembly of the head region. Essential for efficient processing of 16S rRNA. May be needed both before and after RbfA during the maturation of 16S rRNA. It has affinity for free ribosomal 30S subunits but not for 70S ribosomes.</text>
</comment>
<dbReference type="EMBL" id="BBVC01000019">
    <property type="protein sequence ID" value="GAO97825.1"/>
    <property type="molecule type" value="Genomic_DNA"/>
</dbReference>
<protein>
    <recommendedName>
        <fullName evidence="5">Ribosome maturation factor RimM</fullName>
    </recommendedName>
</protein>
<keyword evidence="3 5" id="KW-0698">rRNA processing</keyword>
<dbReference type="InterPro" id="IPR056792">
    <property type="entry name" value="PRC_RimM"/>
</dbReference>
<dbReference type="SUPFAM" id="SSF50447">
    <property type="entry name" value="Translation proteins"/>
    <property type="match status" value="1"/>
</dbReference>
<dbReference type="Gene3D" id="2.40.30.60">
    <property type="entry name" value="RimM"/>
    <property type="match status" value="1"/>
</dbReference>
<dbReference type="GO" id="GO:0006364">
    <property type="term" value="P:rRNA processing"/>
    <property type="evidence" value="ECO:0007669"/>
    <property type="project" value="UniProtKB-UniRule"/>
</dbReference>
<dbReference type="Proteomes" id="UP000036771">
    <property type="component" value="Unassembled WGS sequence"/>
</dbReference>
<dbReference type="GO" id="GO:0005737">
    <property type="term" value="C:cytoplasm"/>
    <property type="evidence" value="ECO:0007669"/>
    <property type="project" value="UniProtKB-SubCell"/>
</dbReference>
<dbReference type="OrthoDB" id="9788191at2"/>
<dbReference type="InterPro" id="IPR011961">
    <property type="entry name" value="RimM"/>
</dbReference>
<dbReference type="HAMAP" id="MF_00014">
    <property type="entry name" value="Ribosome_mat_RimM"/>
    <property type="match status" value="1"/>
</dbReference>
<evidence type="ECO:0000256" key="4">
    <source>
        <dbReference type="ARBA" id="ARBA00023186"/>
    </source>
</evidence>
<feature type="domain" description="RimM N-terminal" evidence="6">
    <location>
        <begin position="9"/>
        <end position="88"/>
    </location>
</feature>
<dbReference type="AlphaFoldDB" id="A0A0K8MBB5"/>
<dbReference type="Pfam" id="PF01782">
    <property type="entry name" value="RimM"/>
    <property type="match status" value="1"/>
</dbReference>
<dbReference type="InterPro" id="IPR011033">
    <property type="entry name" value="PRC_barrel-like_sf"/>
</dbReference>
<dbReference type="GO" id="GO:0042274">
    <property type="term" value="P:ribosomal small subunit biogenesis"/>
    <property type="evidence" value="ECO:0007669"/>
    <property type="project" value="UniProtKB-UniRule"/>
</dbReference>
<comment type="caution">
    <text evidence="8">The sequence shown here is derived from an EMBL/GenBank/DDBJ whole genome shotgun (WGS) entry which is preliminary data.</text>
</comment>
<organism evidence="8 9">
    <name type="scientific">Caedimonas varicaedens</name>
    <dbReference type="NCBI Taxonomy" id="1629334"/>
    <lineage>
        <taxon>Bacteria</taxon>
        <taxon>Pseudomonadati</taxon>
        <taxon>Pseudomonadota</taxon>
        <taxon>Alphaproteobacteria</taxon>
        <taxon>Holosporales</taxon>
        <taxon>Caedimonadaceae</taxon>
        <taxon>Caedimonas</taxon>
    </lineage>
</organism>
<dbReference type="Pfam" id="PF24986">
    <property type="entry name" value="PRC_RimM"/>
    <property type="match status" value="1"/>
</dbReference>
<dbReference type="PANTHER" id="PTHR33692">
    <property type="entry name" value="RIBOSOME MATURATION FACTOR RIMM"/>
    <property type="match status" value="1"/>
</dbReference>
<keyword evidence="1 5" id="KW-0963">Cytoplasm</keyword>
<evidence type="ECO:0000256" key="2">
    <source>
        <dbReference type="ARBA" id="ARBA00022517"/>
    </source>
</evidence>
<dbReference type="STRING" id="1629334.Cva_00465"/>
<comment type="domain">
    <text evidence="5">The PRC barrel domain binds ribosomal protein uS19.</text>
</comment>
<gene>
    <name evidence="5 8" type="primary">rimM</name>
    <name evidence="8" type="ORF">Cva_00465</name>
</gene>
<comment type="subunit">
    <text evidence="5">Binds ribosomal protein uS19.</text>
</comment>
<dbReference type="InterPro" id="IPR002676">
    <property type="entry name" value="RimM_N"/>
</dbReference>
<dbReference type="GO" id="GO:0043022">
    <property type="term" value="F:ribosome binding"/>
    <property type="evidence" value="ECO:0007669"/>
    <property type="project" value="InterPro"/>
</dbReference>
<evidence type="ECO:0000256" key="3">
    <source>
        <dbReference type="ARBA" id="ARBA00022552"/>
    </source>
</evidence>
<reference evidence="8 9" key="1">
    <citation type="submission" date="2015-03" db="EMBL/GenBank/DDBJ databases">
        <title>Caedibacter varicaedens, whole genome shotgun sequence.</title>
        <authorList>
            <person name="Suzuki H."/>
            <person name="Dapper A.L."/>
            <person name="Gibson A.K."/>
            <person name="Jackson C."/>
            <person name="Lee H."/>
            <person name="Pejaver V.R."/>
            <person name="Doak T."/>
            <person name="Lynch M."/>
        </authorList>
    </citation>
    <scope>NUCLEOTIDE SEQUENCE [LARGE SCALE GENOMIC DNA]</scope>
</reference>
<dbReference type="SUPFAM" id="SSF50346">
    <property type="entry name" value="PRC-barrel domain"/>
    <property type="match status" value="1"/>
</dbReference>
<evidence type="ECO:0000313" key="9">
    <source>
        <dbReference type="Proteomes" id="UP000036771"/>
    </source>
</evidence>
<dbReference type="NCBIfam" id="TIGR02273">
    <property type="entry name" value="16S_RimM"/>
    <property type="match status" value="1"/>
</dbReference>
<dbReference type="Gene3D" id="2.30.30.240">
    <property type="entry name" value="PRC-barrel domain"/>
    <property type="match status" value="1"/>
</dbReference>
<name>A0A0K8MBB5_9PROT</name>
<sequence>MNSSSKILMGFIMGACGIRGGMRFKSYGESPKDLKSYKVFQDQTGCQQLKIIQILPYKENIITLYLEGITTRSQAEALRGMSLYIDHTQLKKLSKDEFYYHDLEGLIVRNEENCVIGQVKTVVSYGADSMLGVCLLEDPSSEILIPFRKEFVKAVNQQEKYIILDTDYVQAFLDLKGQS</sequence>
<evidence type="ECO:0000256" key="1">
    <source>
        <dbReference type="ARBA" id="ARBA00022490"/>
    </source>
</evidence>
<evidence type="ECO:0000313" key="8">
    <source>
        <dbReference type="EMBL" id="GAO97825.1"/>
    </source>
</evidence>
<proteinExistence type="inferred from homology"/>
<feature type="domain" description="Ribosome maturation factor RimM PRC barrel" evidence="7">
    <location>
        <begin position="100"/>
        <end position="165"/>
    </location>
</feature>
<accession>A0A0K8MBB5</accession>
<keyword evidence="9" id="KW-1185">Reference proteome</keyword>